<dbReference type="HAMAP" id="MF_02126">
    <property type="entry name" value="RF_methyltr_PrmC"/>
    <property type="match status" value="1"/>
</dbReference>
<gene>
    <name evidence="5 8" type="primary">prmC</name>
    <name evidence="8" type="ORF">C6570_16870</name>
</gene>
<name>A0A2S0MIK2_9BURK</name>
<evidence type="ECO:0000259" key="7">
    <source>
        <dbReference type="Pfam" id="PF17827"/>
    </source>
</evidence>
<dbReference type="FunFam" id="3.40.50.150:FF:000053">
    <property type="entry name" value="Release factor glutamine methyltransferase"/>
    <property type="match status" value="1"/>
</dbReference>
<keyword evidence="3 5" id="KW-0949">S-adenosyl-L-methionine</keyword>
<dbReference type="InterPro" id="IPR007848">
    <property type="entry name" value="Small_mtfrase_dom"/>
</dbReference>
<dbReference type="NCBIfam" id="TIGR00536">
    <property type="entry name" value="hemK_fam"/>
    <property type="match status" value="1"/>
</dbReference>
<evidence type="ECO:0000313" key="9">
    <source>
        <dbReference type="Proteomes" id="UP000239709"/>
    </source>
</evidence>
<comment type="catalytic activity">
    <reaction evidence="4 5">
        <text>L-glutaminyl-[peptide chain release factor] + S-adenosyl-L-methionine = N(5)-methyl-L-glutaminyl-[peptide chain release factor] + S-adenosyl-L-homocysteine + H(+)</text>
        <dbReference type="Rhea" id="RHEA:42896"/>
        <dbReference type="Rhea" id="RHEA-COMP:10271"/>
        <dbReference type="Rhea" id="RHEA-COMP:10272"/>
        <dbReference type="ChEBI" id="CHEBI:15378"/>
        <dbReference type="ChEBI" id="CHEBI:30011"/>
        <dbReference type="ChEBI" id="CHEBI:57856"/>
        <dbReference type="ChEBI" id="CHEBI:59789"/>
        <dbReference type="ChEBI" id="CHEBI:61891"/>
        <dbReference type="EC" id="2.1.1.297"/>
    </reaction>
</comment>
<evidence type="ECO:0000256" key="5">
    <source>
        <dbReference type="HAMAP-Rule" id="MF_02126"/>
    </source>
</evidence>
<evidence type="ECO:0000256" key="3">
    <source>
        <dbReference type="ARBA" id="ARBA00022691"/>
    </source>
</evidence>
<dbReference type="NCBIfam" id="TIGR03534">
    <property type="entry name" value="RF_mod_PrmC"/>
    <property type="match status" value="1"/>
</dbReference>
<dbReference type="Gene3D" id="1.10.8.10">
    <property type="entry name" value="DNA helicase RuvA subunit, C-terminal domain"/>
    <property type="match status" value="1"/>
</dbReference>
<feature type="binding site" evidence="5">
    <location>
        <begin position="128"/>
        <end position="132"/>
    </location>
    <ligand>
        <name>S-adenosyl-L-methionine</name>
        <dbReference type="ChEBI" id="CHEBI:59789"/>
    </ligand>
</feature>
<dbReference type="KEGG" id="otk:C6570_16870"/>
<proteinExistence type="inferred from homology"/>
<keyword evidence="9" id="KW-1185">Reference proteome</keyword>
<feature type="domain" description="Release factor glutamine methyltransferase N-terminal" evidence="7">
    <location>
        <begin position="9"/>
        <end position="77"/>
    </location>
</feature>
<feature type="binding site" evidence="5">
    <location>
        <position position="151"/>
    </location>
    <ligand>
        <name>S-adenosyl-L-methionine</name>
        <dbReference type="ChEBI" id="CHEBI:59789"/>
    </ligand>
</feature>
<dbReference type="OrthoDB" id="9800643at2"/>
<dbReference type="RefSeq" id="WP_106704256.1">
    <property type="nucleotide sequence ID" value="NZ_CP027666.1"/>
</dbReference>
<sequence>MNSTPVTIAQALQGLTATGLPRLEAQMLLLHVLNQPTRARAWLLTHDGEPLPAAAAQRLAALAERRRAGEPIAYLVGQKAFHGLTLQVDARVLDPRDDTETLVDWALELLPTTTAANARASASVLDLGTGSGAIALAVAQQRPHARVTAVDASADALAVAGANAQRLGLPVAMRHGSWFAPVAGERFDLILSNPPYIAEGDAHLPALAHEPRQALVSGADGLDDLRHIIAHAQAHLCAGGWLLLEHGWDQADAVQGLLHAAGFKQVQSRRDLGGQPRCTGGQWAE</sequence>
<dbReference type="InterPro" id="IPR004556">
    <property type="entry name" value="HemK-like"/>
</dbReference>
<dbReference type="InterPro" id="IPR050320">
    <property type="entry name" value="N5-glutamine_MTase"/>
</dbReference>
<dbReference type="InterPro" id="IPR029063">
    <property type="entry name" value="SAM-dependent_MTases_sf"/>
</dbReference>
<feature type="binding site" evidence="5">
    <location>
        <position position="178"/>
    </location>
    <ligand>
        <name>S-adenosyl-L-methionine</name>
        <dbReference type="ChEBI" id="CHEBI:59789"/>
    </ligand>
</feature>
<dbReference type="InterPro" id="IPR040758">
    <property type="entry name" value="PrmC_N"/>
</dbReference>
<dbReference type="GO" id="GO:0032259">
    <property type="term" value="P:methylation"/>
    <property type="evidence" value="ECO:0007669"/>
    <property type="project" value="UniProtKB-KW"/>
</dbReference>
<feature type="domain" description="Methyltransferase small" evidence="6">
    <location>
        <begin position="103"/>
        <end position="203"/>
    </location>
</feature>
<protein>
    <recommendedName>
        <fullName evidence="5">Release factor glutamine methyltransferase</fullName>
        <shortName evidence="5">RF MTase</shortName>
        <ecNumber evidence="5">2.1.1.297</ecNumber>
    </recommendedName>
    <alternativeName>
        <fullName evidence="5">N5-glutamine methyltransferase PrmC</fullName>
    </alternativeName>
    <alternativeName>
        <fullName evidence="5">Protein-(glutamine-N5) MTase PrmC</fullName>
    </alternativeName>
    <alternativeName>
        <fullName evidence="5">Protein-glutamine N-methyltransferase PrmC</fullName>
    </alternativeName>
</protein>
<dbReference type="Proteomes" id="UP000239709">
    <property type="component" value="Chromosome"/>
</dbReference>
<dbReference type="GO" id="GO:0003676">
    <property type="term" value="F:nucleic acid binding"/>
    <property type="evidence" value="ECO:0007669"/>
    <property type="project" value="InterPro"/>
</dbReference>
<dbReference type="InterPro" id="IPR002052">
    <property type="entry name" value="DNA_methylase_N6_adenine_CS"/>
</dbReference>
<comment type="similarity">
    <text evidence="5">Belongs to the protein N5-glutamine methyltransferase family. PrmC subfamily.</text>
</comment>
<dbReference type="AlphaFoldDB" id="A0A2S0MIK2"/>
<keyword evidence="1 5" id="KW-0489">Methyltransferase</keyword>
<organism evidence="8 9">
    <name type="scientific">Ottowia oryzae</name>
    <dbReference type="NCBI Taxonomy" id="2109914"/>
    <lineage>
        <taxon>Bacteria</taxon>
        <taxon>Pseudomonadati</taxon>
        <taxon>Pseudomonadota</taxon>
        <taxon>Betaproteobacteria</taxon>
        <taxon>Burkholderiales</taxon>
        <taxon>Comamonadaceae</taxon>
        <taxon>Ottowia</taxon>
    </lineage>
</organism>
<dbReference type="Gene3D" id="3.40.50.150">
    <property type="entry name" value="Vaccinia Virus protein VP39"/>
    <property type="match status" value="1"/>
</dbReference>
<reference evidence="8 9" key="1">
    <citation type="submission" date="2018-03" db="EMBL/GenBank/DDBJ databases">
        <title>Genome sequencing of Ottowia sp.</title>
        <authorList>
            <person name="Kim S.-J."/>
            <person name="Heo J."/>
            <person name="Kwon S.-W."/>
        </authorList>
    </citation>
    <scope>NUCLEOTIDE SEQUENCE [LARGE SCALE GENOMIC DNA]</scope>
    <source>
        <strain evidence="8 9">KADR8-3</strain>
    </source>
</reference>
<dbReference type="CDD" id="cd02440">
    <property type="entry name" value="AdoMet_MTases"/>
    <property type="match status" value="1"/>
</dbReference>
<feature type="binding site" evidence="5">
    <location>
        <begin position="193"/>
        <end position="196"/>
    </location>
    <ligand>
        <name>substrate</name>
    </ligand>
</feature>
<accession>A0A2S0MIK2</accession>
<dbReference type="EC" id="2.1.1.297" evidence="5"/>
<dbReference type="InterPro" id="IPR019874">
    <property type="entry name" value="RF_methyltr_PrmC"/>
</dbReference>
<evidence type="ECO:0000259" key="6">
    <source>
        <dbReference type="Pfam" id="PF05175"/>
    </source>
</evidence>
<dbReference type="GO" id="GO:0102559">
    <property type="term" value="F:peptide chain release factor N(5)-glutamine methyltransferase activity"/>
    <property type="evidence" value="ECO:0007669"/>
    <property type="project" value="UniProtKB-EC"/>
</dbReference>
<dbReference type="Pfam" id="PF05175">
    <property type="entry name" value="MTS"/>
    <property type="match status" value="1"/>
</dbReference>
<comment type="function">
    <text evidence="5">Methylates the class 1 translation termination release factors RF1/PrfA and RF2/PrfB on the glutamine residue of the universally conserved GGQ motif.</text>
</comment>
<dbReference type="SUPFAM" id="SSF53335">
    <property type="entry name" value="S-adenosyl-L-methionine-dependent methyltransferases"/>
    <property type="match status" value="1"/>
</dbReference>
<evidence type="ECO:0000256" key="2">
    <source>
        <dbReference type="ARBA" id="ARBA00022679"/>
    </source>
</evidence>
<dbReference type="PANTHER" id="PTHR18895">
    <property type="entry name" value="HEMK METHYLTRANSFERASE"/>
    <property type="match status" value="1"/>
</dbReference>
<dbReference type="PANTHER" id="PTHR18895:SF74">
    <property type="entry name" value="MTRF1L RELEASE FACTOR GLUTAMINE METHYLTRANSFERASE"/>
    <property type="match status" value="1"/>
</dbReference>
<evidence type="ECO:0000256" key="4">
    <source>
        <dbReference type="ARBA" id="ARBA00048391"/>
    </source>
</evidence>
<keyword evidence="2 5" id="KW-0808">Transferase</keyword>
<evidence type="ECO:0000256" key="1">
    <source>
        <dbReference type="ARBA" id="ARBA00022603"/>
    </source>
</evidence>
<evidence type="ECO:0000313" key="8">
    <source>
        <dbReference type="EMBL" id="AVO35710.1"/>
    </source>
</evidence>
<feature type="binding site" evidence="5">
    <location>
        <position position="193"/>
    </location>
    <ligand>
        <name>S-adenosyl-L-methionine</name>
        <dbReference type="ChEBI" id="CHEBI:59789"/>
    </ligand>
</feature>
<dbReference type="Pfam" id="PF17827">
    <property type="entry name" value="PrmC_N"/>
    <property type="match status" value="1"/>
</dbReference>
<dbReference type="PROSITE" id="PS00092">
    <property type="entry name" value="N6_MTASE"/>
    <property type="match status" value="1"/>
</dbReference>
<dbReference type="EMBL" id="CP027666">
    <property type="protein sequence ID" value="AVO35710.1"/>
    <property type="molecule type" value="Genomic_DNA"/>
</dbReference>